<dbReference type="Proteomes" id="UP000234327">
    <property type="component" value="Unassembled WGS sequence"/>
</dbReference>
<dbReference type="GO" id="GO:0003677">
    <property type="term" value="F:DNA binding"/>
    <property type="evidence" value="ECO:0007669"/>
    <property type="project" value="UniProtKB-KW"/>
</dbReference>
<evidence type="ECO:0000313" key="3">
    <source>
        <dbReference type="Proteomes" id="UP000234327"/>
    </source>
</evidence>
<evidence type="ECO:0000256" key="1">
    <source>
        <dbReference type="SAM" id="MobiDB-lite"/>
    </source>
</evidence>
<dbReference type="AlphaFoldDB" id="A0A2H1KUT5"/>
<proteinExistence type="predicted"/>
<keyword evidence="2" id="KW-0371">Homeobox</keyword>
<feature type="compositionally biased region" description="Polar residues" evidence="1">
    <location>
        <begin position="83"/>
        <end position="93"/>
    </location>
</feature>
<dbReference type="EMBL" id="FXYZ01000047">
    <property type="protein sequence ID" value="SMY03324.1"/>
    <property type="molecule type" value="Genomic_DNA"/>
</dbReference>
<organism evidence="2 3">
    <name type="scientific">Brevibacterium aurantiacum</name>
    <dbReference type="NCBI Taxonomy" id="273384"/>
    <lineage>
        <taxon>Bacteria</taxon>
        <taxon>Bacillati</taxon>
        <taxon>Actinomycetota</taxon>
        <taxon>Actinomycetes</taxon>
        <taxon>Micrococcales</taxon>
        <taxon>Brevibacteriaceae</taxon>
        <taxon>Brevibacterium</taxon>
    </lineage>
</organism>
<feature type="region of interest" description="Disordered" evidence="1">
    <location>
        <begin position="65"/>
        <end position="98"/>
    </location>
</feature>
<reference evidence="2 3" key="1">
    <citation type="submission" date="2017-03" db="EMBL/GenBank/DDBJ databases">
        <authorList>
            <person name="Afonso C.L."/>
            <person name="Miller P.J."/>
            <person name="Scott M.A."/>
            <person name="Spackman E."/>
            <person name="Goraichik I."/>
            <person name="Dimitrov K.M."/>
            <person name="Suarez D.L."/>
            <person name="Swayne D.E."/>
        </authorList>
    </citation>
    <scope>NUCLEOTIDE SEQUENCE [LARGE SCALE GENOMIC DNA]</scope>
    <source>
        <strain evidence="3">6(3)</strain>
    </source>
</reference>
<evidence type="ECO:0000313" key="2">
    <source>
        <dbReference type="EMBL" id="SMY03324.1"/>
    </source>
</evidence>
<sequence length="192" mass="21223">MTDDKKRRGLFFNAFTGRGGDVSGEGSGGIREKLQAAFGTNRRGGVNTKAAAQRLGVSQRTVQRWVTESGKEKSRPSAKHLKSINQKSRQAATTKRGRRAIVKGLKPSIKRGKYVSIGAMQGPKKGGKDYFRDRDVTLPGPLSPDDTNMLLDAWAEGGDDAAMQQLRDLYGDRYLEDWDFGEIYDINLSDRP</sequence>
<keyword evidence="2" id="KW-0238">DNA-binding</keyword>
<dbReference type="Gene3D" id="1.10.1660.10">
    <property type="match status" value="1"/>
</dbReference>
<protein>
    <submittedName>
        <fullName evidence="2">Homeodomain-like domain-containing protein</fullName>
    </submittedName>
</protein>
<accession>A0A2H1KUT5</accession>
<name>A0A2H1KUT5_BREAU</name>
<gene>
    <name evidence="2" type="ORF">BAURA63_03761</name>
</gene>
<dbReference type="RefSeq" id="WP_180959532.1">
    <property type="nucleotide sequence ID" value="NZ_FXYZ01000047.1"/>
</dbReference>
<dbReference type="Pfam" id="PF13384">
    <property type="entry name" value="HTH_23"/>
    <property type="match status" value="1"/>
</dbReference>